<dbReference type="SUPFAM" id="SSF47323">
    <property type="entry name" value="Anticodon-binding domain of a subclass of class I aminoacyl-tRNA synthetases"/>
    <property type="match status" value="1"/>
</dbReference>
<comment type="catalytic activity">
    <reaction evidence="7">
        <text>tRNA(Met) + L-methionine + ATP = L-methionyl-tRNA(Met) + AMP + diphosphate</text>
        <dbReference type="Rhea" id="RHEA:13481"/>
        <dbReference type="Rhea" id="RHEA-COMP:9667"/>
        <dbReference type="Rhea" id="RHEA-COMP:9698"/>
        <dbReference type="ChEBI" id="CHEBI:30616"/>
        <dbReference type="ChEBI" id="CHEBI:33019"/>
        <dbReference type="ChEBI" id="CHEBI:57844"/>
        <dbReference type="ChEBI" id="CHEBI:78442"/>
        <dbReference type="ChEBI" id="CHEBI:78530"/>
        <dbReference type="ChEBI" id="CHEBI:456215"/>
        <dbReference type="EC" id="6.1.1.10"/>
    </reaction>
</comment>
<dbReference type="GO" id="GO:0004825">
    <property type="term" value="F:methionine-tRNA ligase activity"/>
    <property type="evidence" value="ECO:0007669"/>
    <property type="project" value="UniProtKB-EC"/>
</dbReference>
<dbReference type="InterPro" id="IPR023457">
    <property type="entry name" value="Met-tRNA_synth_2"/>
</dbReference>
<accession>A0A6J7L6Y0</accession>
<dbReference type="CDD" id="cd07957">
    <property type="entry name" value="Anticodon_Ia_Met"/>
    <property type="match status" value="1"/>
</dbReference>
<evidence type="ECO:0000256" key="7">
    <source>
        <dbReference type="ARBA" id="ARBA00047364"/>
    </source>
</evidence>
<evidence type="ECO:0000256" key="1">
    <source>
        <dbReference type="ARBA" id="ARBA00012838"/>
    </source>
</evidence>
<dbReference type="InterPro" id="IPR014729">
    <property type="entry name" value="Rossmann-like_a/b/a_fold"/>
</dbReference>
<dbReference type="InterPro" id="IPR041872">
    <property type="entry name" value="Anticodon_Met"/>
</dbReference>
<dbReference type="GO" id="GO:0005524">
    <property type="term" value="F:ATP binding"/>
    <property type="evidence" value="ECO:0007669"/>
    <property type="project" value="UniProtKB-KW"/>
</dbReference>
<dbReference type="AlphaFoldDB" id="A0A6J7L6Y0"/>
<dbReference type="InterPro" id="IPR015413">
    <property type="entry name" value="Methionyl/Leucyl_tRNA_Synth"/>
</dbReference>
<dbReference type="EMBL" id="CAFBNE010000094">
    <property type="protein sequence ID" value="CAB4964006.1"/>
    <property type="molecule type" value="Genomic_DNA"/>
</dbReference>
<dbReference type="Pfam" id="PF19303">
    <property type="entry name" value="Anticodon_3"/>
    <property type="match status" value="1"/>
</dbReference>
<evidence type="ECO:0000256" key="4">
    <source>
        <dbReference type="ARBA" id="ARBA00022840"/>
    </source>
</evidence>
<dbReference type="GO" id="GO:0005739">
    <property type="term" value="C:mitochondrion"/>
    <property type="evidence" value="ECO:0007669"/>
    <property type="project" value="UniProtKB-ARBA"/>
</dbReference>
<evidence type="ECO:0000259" key="8">
    <source>
        <dbReference type="Pfam" id="PF09334"/>
    </source>
</evidence>
<dbReference type="NCBIfam" id="NF008900">
    <property type="entry name" value="PRK12267.1"/>
    <property type="match status" value="1"/>
</dbReference>
<evidence type="ECO:0000256" key="5">
    <source>
        <dbReference type="ARBA" id="ARBA00022917"/>
    </source>
</evidence>
<dbReference type="EC" id="6.1.1.10" evidence="1"/>
<feature type="domain" description="Methionyl-tRNA synthetase anticodon-binding" evidence="9">
    <location>
        <begin position="388"/>
        <end position="532"/>
    </location>
</feature>
<keyword evidence="2" id="KW-0436">Ligase</keyword>
<keyword evidence="5" id="KW-0648">Protein biosynthesis</keyword>
<protein>
    <recommendedName>
        <fullName evidence="1">methionine--tRNA ligase</fullName>
        <ecNumber evidence="1">6.1.1.10</ecNumber>
    </recommendedName>
</protein>
<dbReference type="Gene3D" id="2.170.220.10">
    <property type="match status" value="1"/>
</dbReference>
<dbReference type="PANTHER" id="PTHR43326">
    <property type="entry name" value="METHIONYL-TRNA SYNTHETASE"/>
    <property type="match status" value="1"/>
</dbReference>
<proteinExistence type="inferred from homology"/>
<dbReference type="PANTHER" id="PTHR43326:SF1">
    <property type="entry name" value="METHIONINE--TRNA LIGASE, MITOCHONDRIAL"/>
    <property type="match status" value="1"/>
</dbReference>
<dbReference type="InterPro" id="IPR033911">
    <property type="entry name" value="MetRS_core"/>
</dbReference>
<feature type="domain" description="Methionyl/Leucyl tRNA synthetase" evidence="8">
    <location>
        <begin position="10"/>
        <end position="376"/>
    </location>
</feature>
<keyword evidence="4" id="KW-0067">ATP-binding</keyword>
<organism evidence="10">
    <name type="scientific">freshwater metagenome</name>
    <dbReference type="NCBI Taxonomy" id="449393"/>
    <lineage>
        <taxon>unclassified sequences</taxon>
        <taxon>metagenomes</taxon>
        <taxon>ecological metagenomes</taxon>
    </lineage>
</organism>
<dbReference type="InterPro" id="IPR014758">
    <property type="entry name" value="Met-tRNA_synth"/>
</dbReference>
<evidence type="ECO:0000256" key="3">
    <source>
        <dbReference type="ARBA" id="ARBA00022741"/>
    </source>
</evidence>
<dbReference type="NCBIfam" id="TIGR00398">
    <property type="entry name" value="metG"/>
    <property type="match status" value="1"/>
</dbReference>
<dbReference type="Pfam" id="PF09334">
    <property type="entry name" value="tRNA-synt_1g"/>
    <property type="match status" value="1"/>
</dbReference>
<sequence>MGDAASKAFYLTTPIYYVNDAPHIGHAYTTTAGDVLTRWHRQRGEEVWFLTGVDEHGTKVQRAAEQGGVTPQEWVDRLVADEWLPVLETVDAMNDDFIRTTDPRHAMAVQRFWEVVRENGYVYAAPYAGPYCVGCEEFKLAGDLTPGTGEFEGQQLCPVHGRPVEQVEEDNWFFKLSAFAEQLIAYYEANPDRIEPVSAYNEVMSFLRQGLVDISMSRSSVSWGIPLPWDEKQVVYVWFDALLNYATAVGYGADPESKAGREFSRTWPADVHLVGKDILRFHAVYWPAMLMAAGLELPRKVFAHGWLLVGGEKMSKTKLTGIAPSEIIDHFGSDAFRYYFLRAIAFGQDGSFSWEDMSARYTAELANGLGNLASRATAMVNKYCEGRLPAAGELTAAEEMLRAQLAEVAERADTAIVALDFSTGIVAVKQFIDAVNLYVTEQAPWVLAKDPANEERLHTVLNTICESLRGIAVLYYPLMPKAMESLWSQLGADAAIGAIADQRIGAVGAWGQLPAGSVVTKGESLFPRLDDAA</sequence>
<evidence type="ECO:0000256" key="6">
    <source>
        <dbReference type="ARBA" id="ARBA00023146"/>
    </source>
</evidence>
<keyword evidence="6" id="KW-0030">Aminoacyl-tRNA synthetase</keyword>
<evidence type="ECO:0000313" key="10">
    <source>
        <dbReference type="EMBL" id="CAB4964006.1"/>
    </source>
</evidence>
<dbReference type="HAMAP" id="MF_01228">
    <property type="entry name" value="Met_tRNA_synth_type2"/>
    <property type="match status" value="1"/>
</dbReference>
<reference evidence="10" key="1">
    <citation type="submission" date="2020-05" db="EMBL/GenBank/DDBJ databases">
        <authorList>
            <person name="Chiriac C."/>
            <person name="Salcher M."/>
            <person name="Ghai R."/>
            <person name="Kavagutti S V."/>
        </authorList>
    </citation>
    <scope>NUCLEOTIDE SEQUENCE</scope>
</reference>
<dbReference type="FunFam" id="2.170.220.10:FF:000001">
    <property type="entry name" value="methionine--tRNA ligase, mitochondrial"/>
    <property type="match status" value="1"/>
</dbReference>
<dbReference type="InterPro" id="IPR009080">
    <property type="entry name" value="tRNAsynth_Ia_anticodon-bd"/>
</dbReference>
<dbReference type="SUPFAM" id="SSF52374">
    <property type="entry name" value="Nucleotidylyl transferase"/>
    <property type="match status" value="1"/>
</dbReference>
<keyword evidence="3" id="KW-0547">Nucleotide-binding</keyword>
<dbReference type="CDD" id="cd00814">
    <property type="entry name" value="MetRS_core"/>
    <property type="match status" value="1"/>
</dbReference>
<dbReference type="Gene3D" id="1.10.730.10">
    <property type="entry name" value="Isoleucyl-tRNA Synthetase, Domain 1"/>
    <property type="match status" value="1"/>
</dbReference>
<evidence type="ECO:0000256" key="2">
    <source>
        <dbReference type="ARBA" id="ARBA00022598"/>
    </source>
</evidence>
<evidence type="ECO:0000259" key="9">
    <source>
        <dbReference type="Pfam" id="PF19303"/>
    </source>
</evidence>
<name>A0A6J7L6Y0_9ZZZZ</name>
<dbReference type="Gene3D" id="3.40.50.620">
    <property type="entry name" value="HUPs"/>
    <property type="match status" value="1"/>
</dbReference>
<gene>
    <name evidence="10" type="ORF">UFOPK3772_02449</name>
</gene>
<dbReference type="GO" id="GO:0006431">
    <property type="term" value="P:methionyl-tRNA aminoacylation"/>
    <property type="evidence" value="ECO:0007669"/>
    <property type="project" value="InterPro"/>
</dbReference>
<dbReference type="PRINTS" id="PR01041">
    <property type="entry name" value="TRNASYNTHMET"/>
</dbReference>